<evidence type="ECO:0000256" key="4">
    <source>
        <dbReference type="ARBA" id="ARBA00022692"/>
    </source>
</evidence>
<feature type="region of interest" description="Disordered" evidence="10">
    <location>
        <begin position="154"/>
        <end position="184"/>
    </location>
</feature>
<dbReference type="PANTHER" id="PTHR38685">
    <property type="entry name" value="CELL DIVISION PROTEIN ZIPA"/>
    <property type="match status" value="1"/>
</dbReference>
<evidence type="ECO:0000313" key="13">
    <source>
        <dbReference type="Proteomes" id="UP001528411"/>
    </source>
</evidence>
<evidence type="ECO:0000256" key="2">
    <source>
        <dbReference type="ARBA" id="ARBA00022519"/>
    </source>
</evidence>
<protein>
    <recommendedName>
        <fullName evidence="8 9">Cell division protein ZipA</fullName>
    </recommendedName>
</protein>
<name>A0ABT5FJE0_9GAMM</name>
<reference evidence="12 13" key="1">
    <citation type="submission" date="2023-01" db="EMBL/GenBank/DDBJ databases">
        <title>Psychrosphaera sp. nov., isolated from marine algae.</title>
        <authorList>
            <person name="Bayburt H."/>
            <person name="Choi B.J."/>
            <person name="Kim J.M."/>
            <person name="Choi D.G."/>
            <person name="Jeon C.O."/>
        </authorList>
    </citation>
    <scope>NUCLEOTIDE SEQUENCE [LARGE SCALE GENOMIC DNA]</scope>
    <source>
        <strain evidence="12 13">G1-22</strain>
    </source>
</reference>
<evidence type="ECO:0000256" key="3">
    <source>
        <dbReference type="ARBA" id="ARBA00022618"/>
    </source>
</evidence>
<dbReference type="SUPFAM" id="SSF64383">
    <property type="entry name" value="Cell-division protein ZipA, C-terminal domain"/>
    <property type="match status" value="1"/>
</dbReference>
<accession>A0ABT5FJE0</accession>
<evidence type="ECO:0000256" key="5">
    <source>
        <dbReference type="ARBA" id="ARBA00022989"/>
    </source>
</evidence>
<keyword evidence="4 8" id="KW-0812">Transmembrane</keyword>
<proteinExistence type="inferred from homology"/>
<evidence type="ECO:0000256" key="9">
    <source>
        <dbReference type="RuleBase" id="RU003612"/>
    </source>
</evidence>
<feature type="transmembrane region" description="Helical" evidence="8">
    <location>
        <begin position="6"/>
        <end position="28"/>
    </location>
</feature>
<keyword evidence="3 8" id="KW-0132">Cell division</keyword>
<comment type="subunit">
    <text evidence="8">Interacts with FtsZ via their C-terminal domains.</text>
</comment>
<dbReference type="InterPro" id="IPR036765">
    <property type="entry name" value="ZipA_FtsZ-bd_C_sf"/>
</dbReference>
<dbReference type="Proteomes" id="UP001528411">
    <property type="component" value="Unassembled WGS sequence"/>
</dbReference>
<evidence type="ECO:0000313" key="12">
    <source>
        <dbReference type="EMBL" id="MDC2891309.1"/>
    </source>
</evidence>
<dbReference type="PANTHER" id="PTHR38685:SF1">
    <property type="entry name" value="CELL DIVISION PROTEIN ZIPA"/>
    <property type="match status" value="1"/>
</dbReference>
<feature type="domain" description="ZipA C-terminal FtsZ-binding" evidence="11">
    <location>
        <begin position="238"/>
        <end position="368"/>
    </location>
</feature>
<evidence type="ECO:0000256" key="10">
    <source>
        <dbReference type="SAM" id="MobiDB-lite"/>
    </source>
</evidence>
<dbReference type="GO" id="GO:0051301">
    <property type="term" value="P:cell division"/>
    <property type="evidence" value="ECO:0007669"/>
    <property type="project" value="UniProtKB-KW"/>
</dbReference>
<comment type="similarity">
    <text evidence="8 9">Belongs to the ZipA family.</text>
</comment>
<evidence type="ECO:0000256" key="8">
    <source>
        <dbReference type="HAMAP-Rule" id="MF_00509"/>
    </source>
</evidence>
<dbReference type="InterPro" id="IPR007449">
    <property type="entry name" value="ZipA_FtsZ-bd_C"/>
</dbReference>
<feature type="region of interest" description="Disordered" evidence="10">
    <location>
        <begin position="198"/>
        <end position="236"/>
    </location>
</feature>
<comment type="caution">
    <text evidence="12">The sequence shown here is derived from an EMBL/GenBank/DDBJ whole genome shotgun (WGS) entry which is preliminary data.</text>
</comment>
<evidence type="ECO:0000256" key="6">
    <source>
        <dbReference type="ARBA" id="ARBA00023136"/>
    </source>
</evidence>
<dbReference type="Gene3D" id="3.30.1400.10">
    <property type="entry name" value="ZipA, C-terminal FtsZ-binding domain"/>
    <property type="match status" value="1"/>
</dbReference>
<dbReference type="InterPro" id="IPR011919">
    <property type="entry name" value="Cell_div_ZipA"/>
</dbReference>
<sequence>MAEELRLAFILLGSLAIGAVILHGVWTVRKAVGEERKRKYVDDVEPQIEENELSEENQALKLQQMEMDFNELQAKSGNKGLPVMNVDVDSIYHKAQENPSEEKAEDVAISTETLTFEPQNELFQNVGDKTEQTTEFTTNYDDSDDIVRADLRHGEVDPDDLEPKLGNWSDVTDEPAPAKPVFKDISKMDVDESVSFNQTRHADGGSMQSGTPTQSEPKFKTEPSFQATDAPKTEPEPPQEVLMLFVDKSEGAVIEGARLLPLLLTLGFKFGEMEFFHRHELNSGQGEILFSLANMFNPGTFDPDNMEQFSTRGLTIFMTLPNALEPLQTFNMMHNAAKKIAEEFGAKVLDEQRRPLDVSIVRGYVERIRKFKGKS</sequence>
<gene>
    <name evidence="8 12" type="primary">zipA</name>
    <name evidence="12" type="ORF">PN838_24380</name>
</gene>
<dbReference type="NCBIfam" id="TIGR02205">
    <property type="entry name" value="septum_zipA"/>
    <property type="match status" value="1"/>
</dbReference>
<evidence type="ECO:0000256" key="7">
    <source>
        <dbReference type="ARBA" id="ARBA00023306"/>
    </source>
</evidence>
<feature type="compositionally biased region" description="Polar residues" evidence="10">
    <location>
        <begin position="206"/>
        <end position="216"/>
    </location>
</feature>
<dbReference type="RefSeq" id="WP_272182322.1">
    <property type="nucleotide sequence ID" value="NZ_JAQOMS010000002.1"/>
</dbReference>
<dbReference type="EMBL" id="JAQOMS010000002">
    <property type="protein sequence ID" value="MDC2891309.1"/>
    <property type="molecule type" value="Genomic_DNA"/>
</dbReference>
<keyword evidence="1 8" id="KW-1003">Cell membrane</keyword>
<dbReference type="Pfam" id="PF04354">
    <property type="entry name" value="ZipA_C"/>
    <property type="match status" value="1"/>
</dbReference>
<keyword evidence="5 8" id="KW-1133">Transmembrane helix</keyword>
<evidence type="ECO:0000259" key="11">
    <source>
        <dbReference type="SMART" id="SM00771"/>
    </source>
</evidence>
<comment type="function">
    <text evidence="8 9">Essential cell division protein that stabilizes the FtsZ protofilaments by cross-linking them and that serves as a cytoplasmic membrane anchor for the Z ring. Also required for the recruitment to the septal ring of downstream cell division proteins.</text>
</comment>
<keyword evidence="2 8" id="KW-0997">Cell inner membrane</keyword>
<keyword evidence="7 8" id="KW-0131">Cell cycle</keyword>
<comment type="subcellular location">
    <subcellularLocation>
        <location evidence="8">Cell inner membrane</location>
        <topology evidence="8">Single-pass type I membrane protein</topology>
    </subcellularLocation>
    <text evidence="8">Localizes to the Z ring in an FtsZ-dependent manner.</text>
</comment>
<dbReference type="SMART" id="SM00771">
    <property type="entry name" value="ZipA_C"/>
    <property type="match status" value="1"/>
</dbReference>
<organism evidence="12 13">
    <name type="scientific">Psychrosphaera algicola</name>
    <dbReference type="NCBI Taxonomy" id="3023714"/>
    <lineage>
        <taxon>Bacteria</taxon>
        <taxon>Pseudomonadati</taxon>
        <taxon>Pseudomonadota</taxon>
        <taxon>Gammaproteobacteria</taxon>
        <taxon>Alteromonadales</taxon>
        <taxon>Pseudoalteromonadaceae</taxon>
        <taxon>Psychrosphaera</taxon>
    </lineage>
</organism>
<dbReference type="HAMAP" id="MF_00509">
    <property type="entry name" value="ZipA"/>
    <property type="match status" value="1"/>
</dbReference>
<keyword evidence="6 8" id="KW-0472">Membrane</keyword>
<keyword evidence="13" id="KW-1185">Reference proteome</keyword>
<evidence type="ECO:0000256" key="1">
    <source>
        <dbReference type="ARBA" id="ARBA00022475"/>
    </source>
</evidence>